<keyword evidence="3" id="KW-0238">DNA-binding</keyword>
<dbReference type="GO" id="GO:0043565">
    <property type="term" value="F:sequence-specific DNA binding"/>
    <property type="evidence" value="ECO:0007669"/>
    <property type="project" value="TreeGrafter"/>
</dbReference>
<name>A0A0K1ECU9_CHOCO</name>
<dbReference type="InterPro" id="IPR000847">
    <property type="entry name" value="LysR_HTH_N"/>
</dbReference>
<proteinExistence type="inferred from homology"/>
<dbReference type="PANTHER" id="PTHR30537">
    <property type="entry name" value="HTH-TYPE TRANSCRIPTIONAL REGULATOR"/>
    <property type="match status" value="1"/>
</dbReference>
<dbReference type="PATRIC" id="fig|52.7.peg.2923"/>
<feature type="domain" description="HTH lysR-type" evidence="5">
    <location>
        <begin position="3"/>
        <end position="60"/>
    </location>
</feature>
<dbReference type="OrthoDB" id="5416547at2"/>
<keyword evidence="4" id="KW-0804">Transcription</keyword>
<evidence type="ECO:0000313" key="6">
    <source>
        <dbReference type="EMBL" id="AKT38522.1"/>
    </source>
</evidence>
<dbReference type="Pfam" id="PF03466">
    <property type="entry name" value="LysR_substrate"/>
    <property type="match status" value="1"/>
</dbReference>
<dbReference type="GO" id="GO:0003700">
    <property type="term" value="F:DNA-binding transcription factor activity"/>
    <property type="evidence" value="ECO:0007669"/>
    <property type="project" value="InterPro"/>
</dbReference>
<accession>A0A0K1ECU9</accession>
<dbReference type="AlphaFoldDB" id="A0A0K1ECU9"/>
<organism evidence="6 7">
    <name type="scientific">Chondromyces crocatus</name>
    <dbReference type="NCBI Taxonomy" id="52"/>
    <lineage>
        <taxon>Bacteria</taxon>
        <taxon>Pseudomonadati</taxon>
        <taxon>Myxococcota</taxon>
        <taxon>Polyangia</taxon>
        <taxon>Polyangiales</taxon>
        <taxon>Polyangiaceae</taxon>
        <taxon>Chondromyces</taxon>
    </lineage>
</organism>
<dbReference type="SUPFAM" id="SSF46785">
    <property type="entry name" value="Winged helix' DNA-binding domain"/>
    <property type="match status" value="1"/>
</dbReference>
<evidence type="ECO:0000259" key="5">
    <source>
        <dbReference type="PROSITE" id="PS50931"/>
    </source>
</evidence>
<dbReference type="Gene3D" id="3.40.190.290">
    <property type="match status" value="1"/>
</dbReference>
<dbReference type="Proteomes" id="UP000067626">
    <property type="component" value="Chromosome"/>
</dbReference>
<dbReference type="KEGG" id="ccro:CMC5_026690"/>
<dbReference type="InterPro" id="IPR036390">
    <property type="entry name" value="WH_DNA-bd_sf"/>
</dbReference>
<evidence type="ECO:0000256" key="3">
    <source>
        <dbReference type="ARBA" id="ARBA00023125"/>
    </source>
</evidence>
<dbReference type="FunFam" id="1.10.10.10:FF:000001">
    <property type="entry name" value="LysR family transcriptional regulator"/>
    <property type="match status" value="1"/>
</dbReference>
<dbReference type="InterPro" id="IPR036388">
    <property type="entry name" value="WH-like_DNA-bd_sf"/>
</dbReference>
<evidence type="ECO:0000256" key="2">
    <source>
        <dbReference type="ARBA" id="ARBA00023015"/>
    </source>
</evidence>
<dbReference type="InterPro" id="IPR058163">
    <property type="entry name" value="LysR-type_TF_proteobact-type"/>
</dbReference>
<dbReference type="Gene3D" id="1.10.10.10">
    <property type="entry name" value="Winged helix-like DNA-binding domain superfamily/Winged helix DNA-binding domain"/>
    <property type="match status" value="1"/>
</dbReference>
<comment type="similarity">
    <text evidence="1">Belongs to the LysR transcriptional regulatory family.</text>
</comment>
<sequence>MSLDLDALKVFVRVAELRSFTQAAQQLGMPKARASSHVQKLEAELGTELLQRSTRVVRATPEGEQLLKRAPGLLAEAEEIATLFRAGRALRGRVRVELPVRVACEYVIPRLPELLARHPQLQVEICASDRIVAALREGRDLVLRVGPVGEPGLVGRRIGEVPMMNCVSPSYLRQHGMPRTLEDLREHLIVHYATDAVPSFEYFDGKAYTELPMRSAVTVDNIEAYVAACVAGLGIVQVPRAEQEQLANKLVEVLPEFTARPVPISLLHTHGRAVPRRVRAVMTWLLEVLQPMVGEFVTSP</sequence>
<dbReference type="EMBL" id="CP012159">
    <property type="protein sequence ID" value="AKT38522.1"/>
    <property type="molecule type" value="Genomic_DNA"/>
</dbReference>
<dbReference type="RefSeq" id="WP_050430734.1">
    <property type="nucleotide sequence ID" value="NZ_CP012159.1"/>
</dbReference>
<dbReference type="GO" id="GO:0006351">
    <property type="term" value="P:DNA-templated transcription"/>
    <property type="evidence" value="ECO:0007669"/>
    <property type="project" value="TreeGrafter"/>
</dbReference>
<protein>
    <submittedName>
        <fullName evidence="6">LysR family transcriptional regulator</fullName>
    </submittedName>
</protein>
<gene>
    <name evidence="6" type="primary">lysR</name>
    <name evidence="6" type="ORF">CMC5_026690</name>
</gene>
<dbReference type="Pfam" id="PF00126">
    <property type="entry name" value="HTH_1"/>
    <property type="match status" value="1"/>
</dbReference>
<dbReference type="PROSITE" id="PS50931">
    <property type="entry name" value="HTH_LYSR"/>
    <property type="match status" value="1"/>
</dbReference>
<evidence type="ECO:0000256" key="1">
    <source>
        <dbReference type="ARBA" id="ARBA00009437"/>
    </source>
</evidence>
<keyword evidence="7" id="KW-1185">Reference proteome</keyword>
<dbReference type="STRING" id="52.CMC5_026690"/>
<dbReference type="InterPro" id="IPR005119">
    <property type="entry name" value="LysR_subst-bd"/>
</dbReference>
<reference evidence="6 7" key="1">
    <citation type="submission" date="2015-07" db="EMBL/GenBank/DDBJ databases">
        <title>Genome analysis of myxobacterium Chondromyces crocatus Cm c5 reveals a high potential for natural compound synthesis and the genetic basis for the loss of fruiting body formation.</title>
        <authorList>
            <person name="Zaburannyi N."/>
            <person name="Bunk B."/>
            <person name="Maier J."/>
            <person name="Overmann J."/>
            <person name="Mueller R."/>
        </authorList>
    </citation>
    <scope>NUCLEOTIDE SEQUENCE [LARGE SCALE GENOMIC DNA]</scope>
    <source>
        <strain evidence="6 7">Cm c5</strain>
    </source>
</reference>
<evidence type="ECO:0000256" key="4">
    <source>
        <dbReference type="ARBA" id="ARBA00023163"/>
    </source>
</evidence>
<dbReference type="PANTHER" id="PTHR30537:SF72">
    <property type="entry name" value="LYSR FAMILY TRANSCRIPTIONAL REGULATOR"/>
    <property type="match status" value="1"/>
</dbReference>
<keyword evidence="2" id="KW-0805">Transcription regulation</keyword>
<dbReference type="SUPFAM" id="SSF53850">
    <property type="entry name" value="Periplasmic binding protein-like II"/>
    <property type="match status" value="1"/>
</dbReference>
<evidence type="ECO:0000313" key="7">
    <source>
        <dbReference type="Proteomes" id="UP000067626"/>
    </source>
</evidence>